<accession>A0AAV2HEM5</accession>
<evidence type="ECO:0000313" key="5">
    <source>
        <dbReference type="Proteomes" id="UP001497497"/>
    </source>
</evidence>
<feature type="non-terminal residue" evidence="4">
    <location>
        <position position="81"/>
    </location>
</feature>
<dbReference type="AlphaFoldDB" id="A0AAV2HEM5"/>
<evidence type="ECO:0000256" key="2">
    <source>
        <dbReference type="ARBA" id="ARBA00023065"/>
    </source>
</evidence>
<dbReference type="Proteomes" id="UP001497497">
    <property type="component" value="Unassembled WGS sequence"/>
</dbReference>
<proteinExistence type="predicted"/>
<dbReference type="GO" id="GO:0034703">
    <property type="term" value="C:cation channel complex"/>
    <property type="evidence" value="ECO:0007669"/>
    <property type="project" value="TreeGrafter"/>
</dbReference>
<gene>
    <name evidence="4" type="ORF">GSLYS_00006405001</name>
</gene>
<dbReference type="PANTHER" id="PTHR10117:SF54">
    <property type="entry name" value="TRANSIENT RECEPTOR POTENTIAL-GAMMA PROTEIN"/>
    <property type="match status" value="1"/>
</dbReference>
<keyword evidence="2" id="KW-0406">Ion transport</keyword>
<organism evidence="4 5">
    <name type="scientific">Lymnaea stagnalis</name>
    <name type="common">Great pond snail</name>
    <name type="synonym">Helix stagnalis</name>
    <dbReference type="NCBI Taxonomy" id="6523"/>
    <lineage>
        <taxon>Eukaryota</taxon>
        <taxon>Metazoa</taxon>
        <taxon>Spiralia</taxon>
        <taxon>Lophotrochozoa</taxon>
        <taxon>Mollusca</taxon>
        <taxon>Gastropoda</taxon>
        <taxon>Heterobranchia</taxon>
        <taxon>Euthyneura</taxon>
        <taxon>Panpulmonata</taxon>
        <taxon>Hygrophila</taxon>
        <taxon>Lymnaeoidea</taxon>
        <taxon>Lymnaeidae</taxon>
        <taxon>Lymnaea</taxon>
    </lineage>
</organism>
<dbReference type="EMBL" id="CAXITT010000113">
    <property type="protein sequence ID" value="CAL1532326.1"/>
    <property type="molecule type" value="Genomic_DNA"/>
</dbReference>
<comment type="caution">
    <text evidence="4">The sequence shown here is derived from an EMBL/GenBank/DDBJ whole genome shotgun (WGS) entry which is preliminary data.</text>
</comment>
<evidence type="ECO:0000256" key="3">
    <source>
        <dbReference type="ARBA" id="ARBA00023303"/>
    </source>
</evidence>
<evidence type="ECO:0000313" key="4">
    <source>
        <dbReference type="EMBL" id="CAL1532326.1"/>
    </source>
</evidence>
<sequence length="81" mass="9667">REYRDLADQLSDYVVKLLDRIRTQKELELVLNKTGKPHQEKFESLARFKLALNYKEKKFVAHASCQQRVVRAWYSRIGTIE</sequence>
<dbReference type="GO" id="GO:0070679">
    <property type="term" value="F:inositol 1,4,5 trisphosphate binding"/>
    <property type="evidence" value="ECO:0007669"/>
    <property type="project" value="TreeGrafter"/>
</dbReference>
<dbReference type="InterPro" id="IPR002153">
    <property type="entry name" value="TRPC_channel"/>
</dbReference>
<dbReference type="GO" id="GO:0051480">
    <property type="term" value="P:regulation of cytosolic calcium ion concentration"/>
    <property type="evidence" value="ECO:0007669"/>
    <property type="project" value="TreeGrafter"/>
</dbReference>
<reference evidence="4 5" key="1">
    <citation type="submission" date="2024-04" db="EMBL/GenBank/DDBJ databases">
        <authorList>
            <consortium name="Genoscope - CEA"/>
            <person name="William W."/>
        </authorList>
    </citation>
    <scope>NUCLEOTIDE SEQUENCE [LARGE SCALE GENOMIC DNA]</scope>
</reference>
<evidence type="ECO:0000256" key="1">
    <source>
        <dbReference type="ARBA" id="ARBA00022448"/>
    </source>
</evidence>
<dbReference type="PANTHER" id="PTHR10117">
    <property type="entry name" value="TRANSIENT RECEPTOR POTENTIAL CHANNEL"/>
    <property type="match status" value="1"/>
</dbReference>
<protein>
    <submittedName>
        <fullName evidence="4">Uncharacterized protein</fullName>
    </submittedName>
</protein>
<keyword evidence="3" id="KW-0407">Ion channel</keyword>
<dbReference type="GO" id="GO:0015279">
    <property type="term" value="F:store-operated calcium channel activity"/>
    <property type="evidence" value="ECO:0007669"/>
    <property type="project" value="TreeGrafter"/>
</dbReference>
<feature type="non-terminal residue" evidence="4">
    <location>
        <position position="1"/>
    </location>
</feature>
<dbReference type="GO" id="GO:0005886">
    <property type="term" value="C:plasma membrane"/>
    <property type="evidence" value="ECO:0007669"/>
    <property type="project" value="TreeGrafter"/>
</dbReference>
<name>A0AAV2HEM5_LYMST</name>
<keyword evidence="1" id="KW-0813">Transport</keyword>
<keyword evidence="5" id="KW-1185">Reference proteome</keyword>